<evidence type="ECO:0000256" key="6">
    <source>
        <dbReference type="RuleBase" id="RU000481"/>
    </source>
</evidence>
<dbReference type="AlphaFoldDB" id="A0A1F6CQW8"/>
<protein>
    <recommendedName>
        <fullName evidence="6">Aminotransferase</fullName>
        <ecNumber evidence="6">2.6.1.-</ecNumber>
    </recommendedName>
</protein>
<accession>A0A1F6CQW8</accession>
<dbReference type="EMBL" id="MFKW01000025">
    <property type="protein sequence ID" value="OGG51535.1"/>
    <property type="molecule type" value="Genomic_DNA"/>
</dbReference>
<keyword evidence="3 6" id="KW-0032">Aminotransferase</keyword>
<name>A0A1F6CQW8_9BACT</name>
<feature type="domain" description="Aminotransferase class I/classII large" evidence="7">
    <location>
        <begin position="21"/>
        <end position="345"/>
    </location>
</feature>
<comment type="similarity">
    <text evidence="2 6">Belongs to the class-I pyridoxal-phosphate-dependent aminotransferase family.</text>
</comment>
<evidence type="ECO:0000313" key="9">
    <source>
        <dbReference type="Proteomes" id="UP000176445"/>
    </source>
</evidence>
<dbReference type="Pfam" id="PF00155">
    <property type="entry name" value="Aminotran_1_2"/>
    <property type="match status" value="1"/>
</dbReference>
<dbReference type="SUPFAM" id="SSF53383">
    <property type="entry name" value="PLP-dependent transferases"/>
    <property type="match status" value="1"/>
</dbReference>
<dbReference type="PANTHER" id="PTHR46383">
    <property type="entry name" value="ASPARTATE AMINOTRANSFERASE"/>
    <property type="match status" value="1"/>
</dbReference>
<keyword evidence="4 6" id="KW-0808">Transferase</keyword>
<evidence type="ECO:0000256" key="1">
    <source>
        <dbReference type="ARBA" id="ARBA00001933"/>
    </source>
</evidence>
<dbReference type="InterPro" id="IPR015424">
    <property type="entry name" value="PyrdxlP-dep_Trfase"/>
</dbReference>
<dbReference type="PANTHER" id="PTHR46383:SF1">
    <property type="entry name" value="ASPARTATE AMINOTRANSFERASE"/>
    <property type="match status" value="1"/>
</dbReference>
<reference evidence="8 9" key="1">
    <citation type="journal article" date="2016" name="Nat. Commun.">
        <title>Thousands of microbial genomes shed light on interconnected biogeochemical processes in an aquifer system.</title>
        <authorList>
            <person name="Anantharaman K."/>
            <person name="Brown C.T."/>
            <person name="Hug L.A."/>
            <person name="Sharon I."/>
            <person name="Castelle C.J."/>
            <person name="Probst A.J."/>
            <person name="Thomas B.C."/>
            <person name="Singh A."/>
            <person name="Wilkins M.J."/>
            <person name="Karaoz U."/>
            <person name="Brodie E.L."/>
            <person name="Williams K.H."/>
            <person name="Hubbard S.S."/>
            <person name="Banfield J.F."/>
        </authorList>
    </citation>
    <scope>NUCLEOTIDE SEQUENCE [LARGE SCALE GENOMIC DNA]</scope>
</reference>
<dbReference type="InterPro" id="IPR015421">
    <property type="entry name" value="PyrdxlP-dep_Trfase_major"/>
</dbReference>
<dbReference type="PROSITE" id="PS00105">
    <property type="entry name" value="AA_TRANSFER_CLASS_1"/>
    <property type="match status" value="1"/>
</dbReference>
<dbReference type="GO" id="GO:0006520">
    <property type="term" value="P:amino acid metabolic process"/>
    <property type="evidence" value="ECO:0007669"/>
    <property type="project" value="InterPro"/>
</dbReference>
<sequence>MNEVIASPAFFIGRGAQESGLISFGSGQPDLPPPPAAYNILASYRGFKYGRVQGEETLRQAIAKEYPNATAEQIVVTNGASEAIDLVLRAISVPGGKVALPRPYYYSYPHNVELAGMTPVYYDLVDGKIDFDTFEKTVRECRAVMINSPSNPTGTVQEVATLKKVEKLCDELGVYILSDEVYKDLIYVRENYLLTGKRVVTINSFSKTYAMCGFRLGYFHTVDQKLVEDVVEMKSHTSMNTSIGSQAMGLAAMGERDTYVTAHVPIWEKRRDIMYKGMCDIGLDLWKPEGAFYVFPKFKDATRAMHDLYYKYDVITYDGTWFGAPKRLRFSYALDTEKIEEGLKRVGKFLENEYKTYV</sequence>
<dbReference type="InterPro" id="IPR004839">
    <property type="entry name" value="Aminotransferase_I/II_large"/>
</dbReference>
<dbReference type="Proteomes" id="UP000176445">
    <property type="component" value="Unassembled WGS sequence"/>
</dbReference>
<dbReference type="InterPro" id="IPR004838">
    <property type="entry name" value="NHTrfase_class1_PyrdxlP-BS"/>
</dbReference>
<dbReference type="GO" id="GO:0030170">
    <property type="term" value="F:pyridoxal phosphate binding"/>
    <property type="evidence" value="ECO:0007669"/>
    <property type="project" value="InterPro"/>
</dbReference>
<evidence type="ECO:0000256" key="4">
    <source>
        <dbReference type="ARBA" id="ARBA00022679"/>
    </source>
</evidence>
<evidence type="ECO:0000256" key="5">
    <source>
        <dbReference type="ARBA" id="ARBA00022898"/>
    </source>
</evidence>
<evidence type="ECO:0000256" key="3">
    <source>
        <dbReference type="ARBA" id="ARBA00022576"/>
    </source>
</evidence>
<evidence type="ECO:0000256" key="2">
    <source>
        <dbReference type="ARBA" id="ARBA00007441"/>
    </source>
</evidence>
<dbReference type="GO" id="GO:0008483">
    <property type="term" value="F:transaminase activity"/>
    <property type="evidence" value="ECO:0007669"/>
    <property type="project" value="UniProtKB-KW"/>
</dbReference>
<evidence type="ECO:0000259" key="7">
    <source>
        <dbReference type="Pfam" id="PF00155"/>
    </source>
</evidence>
<proteinExistence type="inferred from homology"/>
<comment type="cofactor">
    <cofactor evidence="1 6">
        <name>pyridoxal 5'-phosphate</name>
        <dbReference type="ChEBI" id="CHEBI:597326"/>
    </cofactor>
</comment>
<dbReference type="CDD" id="cd00609">
    <property type="entry name" value="AAT_like"/>
    <property type="match status" value="1"/>
</dbReference>
<organism evidence="8 9">
    <name type="scientific">Candidatus Kaiserbacteria bacterium RIFCSPHIGHO2_01_FULL_54_36b</name>
    <dbReference type="NCBI Taxonomy" id="1798483"/>
    <lineage>
        <taxon>Bacteria</taxon>
        <taxon>Candidatus Kaiseribacteriota</taxon>
    </lineage>
</organism>
<keyword evidence="5" id="KW-0663">Pyridoxal phosphate</keyword>
<dbReference type="InterPro" id="IPR050596">
    <property type="entry name" value="AspAT/PAT-like"/>
</dbReference>
<gene>
    <name evidence="8" type="ORF">A2704_00760</name>
</gene>
<comment type="caution">
    <text evidence="8">The sequence shown here is derived from an EMBL/GenBank/DDBJ whole genome shotgun (WGS) entry which is preliminary data.</text>
</comment>
<evidence type="ECO:0000313" key="8">
    <source>
        <dbReference type="EMBL" id="OGG51535.1"/>
    </source>
</evidence>
<dbReference type="Gene3D" id="3.40.640.10">
    <property type="entry name" value="Type I PLP-dependent aspartate aminotransferase-like (Major domain)"/>
    <property type="match status" value="1"/>
</dbReference>
<dbReference type="EC" id="2.6.1.-" evidence="6"/>